<dbReference type="InterPro" id="IPR020845">
    <property type="entry name" value="AMP-binding_CS"/>
</dbReference>
<dbReference type="RefSeq" id="WP_161352690.1">
    <property type="nucleotide sequence ID" value="NZ_WTUX01000019.1"/>
</dbReference>
<keyword evidence="2" id="KW-0436">Ligase</keyword>
<dbReference type="EMBL" id="WTUX01000019">
    <property type="protein sequence ID" value="MZR14579.1"/>
    <property type="molecule type" value="Genomic_DNA"/>
</dbReference>
<keyword evidence="6" id="KW-1185">Reference proteome</keyword>
<dbReference type="Pfam" id="PF13193">
    <property type="entry name" value="AMP-binding_C"/>
    <property type="match status" value="1"/>
</dbReference>
<gene>
    <name evidence="5" type="ORF">GQE99_16285</name>
</gene>
<dbReference type="Pfam" id="PF00501">
    <property type="entry name" value="AMP-binding"/>
    <property type="match status" value="1"/>
</dbReference>
<dbReference type="PROSITE" id="PS00455">
    <property type="entry name" value="AMP_BINDING"/>
    <property type="match status" value="1"/>
</dbReference>
<dbReference type="SUPFAM" id="SSF56801">
    <property type="entry name" value="Acetyl-CoA synthetase-like"/>
    <property type="match status" value="1"/>
</dbReference>
<organism evidence="5 6">
    <name type="scientific">Maritimibacter harenae</name>
    <dbReference type="NCBI Taxonomy" id="2606218"/>
    <lineage>
        <taxon>Bacteria</taxon>
        <taxon>Pseudomonadati</taxon>
        <taxon>Pseudomonadota</taxon>
        <taxon>Alphaproteobacteria</taxon>
        <taxon>Rhodobacterales</taxon>
        <taxon>Roseobacteraceae</taxon>
        <taxon>Maritimibacter</taxon>
    </lineage>
</organism>
<dbReference type="InterPro" id="IPR042099">
    <property type="entry name" value="ANL_N_sf"/>
</dbReference>
<dbReference type="GO" id="GO:0016405">
    <property type="term" value="F:CoA-ligase activity"/>
    <property type="evidence" value="ECO:0007669"/>
    <property type="project" value="TreeGrafter"/>
</dbReference>
<dbReference type="AlphaFoldDB" id="A0A845M6B3"/>
<evidence type="ECO:0000313" key="6">
    <source>
        <dbReference type="Proteomes" id="UP000467322"/>
    </source>
</evidence>
<feature type="domain" description="AMP-dependent synthetase/ligase" evidence="3">
    <location>
        <begin position="28"/>
        <end position="417"/>
    </location>
</feature>
<name>A0A845M6B3_9RHOB</name>
<dbReference type="PANTHER" id="PTHR24096">
    <property type="entry name" value="LONG-CHAIN-FATTY-ACID--COA LIGASE"/>
    <property type="match status" value="1"/>
</dbReference>
<evidence type="ECO:0000259" key="4">
    <source>
        <dbReference type="Pfam" id="PF13193"/>
    </source>
</evidence>
<comment type="similarity">
    <text evidence="1">Belongs to the ATP-dependent AMP-binding enzyme family.</text>
</comment>
<dbReference type="InterPro" id="IPR025110">
    <property type="entry name" value="AMP-bd_C"/>
</dbReference>
<dbReference type="InterPro" id="IPR000873">
    <property type="entry name" value="AMP-dep_synth/lig_dom"/>
</dbReference>
<accession>A0A845M6B3</accession>
<reference evidence="5 6" key="1">
    <citation type="submission" date="2019-12" db="EMBL/GenBank/DDBJ databases">
        <title>Maritimibacter sp. nov. sp. isolated from sea sand.</title>
        <authorList>
            <person name="Kim J."/>
            <person name="Jeong S.E."/>
            <person name="Jung H.S."/>
            <person name="Jeon C.O."/>
        </authorList>
    </citation>
    <scope>NUCLEOTIDE SEQUENCE [LARGE SCALE GENOMIC DNA]</scope>
    <source>
        <strain evidence="5 6">DP07</strain>
    </source>
</reference>
<evidence type="ECO:0000256" key="1">
    <source>
        <dbReference type="ARBA" id="ARBA00006432"/>
    </source>
</evidence>
<dbReference type="Proteomes" id="UP000467322">
    <property type="component" value="Unassembled WGS sequence"/>
</dbReference>
<comment type="caution">
    <text evidence="5">The sequence shown here is derived from an EMBL/GenBank/DDBJ whole genome shotgun (WGS) entry which is preliminary data.</text>
</comment>
<sequence length="563" mass="61710">MARMFRDRHADILKRHPVWRPRMLHEILDETAAESPDRPFIITDAVTYTYADVAERSKQAAGGLAALGVAQGDHVALLMANHPDFVWIKYAISRLGAVCVPVNFLNRRDELAYVLAQSDAKVLITMDRFRDLDYLGMLDDIAPGWESAGGGDALPRLSHVVVRPDAGAVRDGVRTLADVYGDAPASVNSDAELVSDIIYTSGTTGQPKGVMMTHDMLARASFTSALTRGFDDGWRVTFSLPMYHVYGYVEGMLTAPWVGGAIIPQTAFDPAETVRAIVEHKAHDVLLVPTMTLAILEHLKASPTEMPDLVAVISSGQRSPKGIWDEIRARFGDVELTTGYGMSEVTATMALTRVGDPDDKLRETNGRMRDAGPAGSEDLRGKLVLYRVVDPQTGTVLPDGETGELQARGLCVTQGYYNKPKETEELYTADGWIHTGDLGHLVEDDYLVLDGRLKESYRCGGEQVMPTEIEDVLTAHPDVMQAHVVPVPDARMGEVGVAYIVARNGAAVTEDELVERCKNSLARFKVPKHVLFIHQADLPVTPSGRARKFLLSDRAIRELEIDA</sequence>
<dbReference type="Gene3D" id="3.30.300.30">
    <property type="match status" value="1"/>
</dbReference>
<evidence type="ECO:0000313" key="5">
    <source>
        <dbReference type="EMBL" id="MZR14579.1"/>
    </source>
</evidence>
<feature type="domain" description="AMP-binding enzyme C-terminal" evidence="4">
    <location>
        <begin position="468"/>
        <end position="544"/>
    </location>
</feature>
<protein>
    <submittedName>
        <fullName evidence="5">AMP-binding protein</fullName>
    </submittedName>
</protein>
<dbReference type="Gene3D" id="3.40.50.12780">
    <property type="entry name" value="N-terminal domain of ligase-like"/>
    <property type="match status" value="1"/>
</dbReference>
<dbReference type="PANTHER" id="PTHR24096:SF149">
    <property type="entry name" value="AMP-BINDING DOMAIN-CONTAINING PROTEIN-RELATED"/>
    <property type="match status" value="1"/>
</dbReference>
<dbReference type="InterPro" id="IPR045851">
    <property type="entry name" value="AMP-bd_C_sf"/>
</dbReference>
<proteinExistence type="inferred from homology"/>
<evidence type="ECO:0000259" key="3">
    <source>
        <dbReference type="Pfam" id="PF00501"/>
    </source>
</evidence>
<evidence type="ECO:0000256" key="2">
    <source>
        <dbReference type="ARBA" id="ARBA00022598"/>
    </source>
</evidence>